<feature type="compositionally biased region" description="Polar residues" evidence="1">
    <location>
        <begin position="135"/>
        <end position="145"/>
    </location>
</feature>
<reference evidence="3" key="1">
    <citation type="journal article" date="2021" name="Nat. Commun.">
        <title>Genetic determinants of endophytism in the Arabidopsis root mycobiome.</title>
        <authorList>
            <person name="Mesny F."/>
            <person name="Miyauchi S."/>
            <person name="Thiergart T."/>
            <person name="Pickel B."/>
            <person name="Atanasova L."/>
            <person name="Karlsson M."/>
            <person name="Huettel B."/>
            <person name="Barry K.W."/>
            <person name="Haridas S."/>
            <person name="Chen C."/>
            <person name="Bauer D."/>
            <person name="Andreopoulos W."/>
            <person name="Pangilinan J."/>
            <person name="LaButti K."/>
            <person name="Riley R."/>
            <person name="Lipzen A."/>
            <person name="Clum A."/>
            <person name="Drula E."/>
            <person name="Henrissat B."/>
            <person name="Kohler A."/>
            <person name="Grigoriev I.V."/>
            <person name="Martin F.M."/>
            <person name="Hacquard S."/>
        </authorList>
    </citation>
    <scope>NUCLEOTIDE SEQUENCE</scope>
    <source>
        <strain evidence="3">FSSC 5 MPI-SDFR-AT-0091</strain>
    </source>
</reference>
<feature type="transmembrane region" description="Helical" evidence="2">
    <location>
        <begin position="1153"/>
        <end position="1174"/>
    </location>
</feature>
<evidence type="ECO:0008006" key="5">
    <source>
        <dbReference type="Google" id="ProtNLM"/>
    </source>
</evidence>
<dbReference type="Proteomes" id="UP000736672">
    <property type="component" value="Unassembled WGS sequence"/>
</dbReference>
<feature type="transmembrane region" description="Helical" evidence="2">
    <location>
        <begin position="952"/>
        <end position="970"/>
    </location>
</feature>
<feature type="transmembrane region" description="Helical" evidence="2">
    <location>
        <begin position="597"/>
        <end position="618"/>
    </location>
</feature>
<feature type="transmembrane region" description="Helical" evidence="2">
    <location>
        <begin position="927"/>
        <end position="945"/>
    </location>
</feature>
<feature type="transmembrane region" description="Helical" evidence="2">
    <location>
        <begin position="1052"/>
        <end position="1073"/>
    </location>
</feature>
<protein>
    <recommendedName>
        <fullName evidence="5">3-hydroxyisobutyrate dehydrogenase protein</fullName>
    </recommendedName>
</protein>
<feature type="transmembrane region" description="Helical" evidence="2">
    <location>
        <begin position="805"/>
        <end position="822"/>
    </location>
</feature>
<feature type="region of interest" description="Disordered" evidence="1">
    <location>
        <begin position="135"/>
        <end position="157"/>
    </location>
</feature>
<comment type="caution">
    <text evidence="3">The sequence shown here is derived from an EMBL/GenBank/DDBJ whole genome shotgun (WGS) entry which is preliminary data.</text>
</comment>
<feature type="transmembrane region" description="Helical" evidence="2">
    <location>
        <begin position="842"/>
        <end position="862"/>
    </location>
</feature>
<feature type="transmembrane region" description="Helical" evidence="2">
    <location>
        <begin position="1128"/>
        <end position="1147"/>
    </location>
</feature>
<keyword evidence="4" id="KW-1185">Reference proteome</keyword>
<dbReference type="AlphaFoldDB" id="A0A9P9GNJ7"/>
<proteinExistence type="predicted"/>
<name>A0A9P9GNJ7_FUSSL</name>
<keyword evidence="2" id="KW-0812">Transmembrane</keyword>
<evidence type="ECO:0000313" key="4">
    <source>
        <dbReference type="Proteomes" id="UP000736672"/>
    </source>
</evidence>
<evidence type="ECO:0000256" key="2">
    <source>
        <dbReference type="SAM" id="Phobius"/>
    </source>
</evidence>
<sequence length="1177" mass="131536">MATQAGMESQEPQLEQWIRPSDSRLVPLVLQTAEDLRLLPPTSRWTRIRGPRSRVHSVLRVSYWIGSSIFEPGKLTPRYTLQSTFLAALKLGVAWPLLCILTAGVEGFWPDVKSENFINPDTRYDPVLCPPLAASTPSLDQSPQRQGAGPTRQSYLDDIRLTPTAPTQTPRLHGAATVRLGNSNAAASTHLRPRYLCFVQNFDKGSFKTIKVSDYIWENGDDVDLEFVFVSYTRMQFRVATDEEISQFNYPNEEAREANRQLAQRDRQALINYGIDAARRAGKRAFWLDFECVRNDDGIARATSDSDDVYRICDIVRAAHSMIIVIGPSASDKITAMLAKKETPAFTRENVTPWLRQWGSRLWTLPELLLCPGEHRIKLYVAGESSEPKALAKRNFAERAWDDAVAVKELVDHFENTATLKHDHLIEAALACFSRRQTDQFSQGDIAYAIMGLFPSSSRPSINKKDAGFQAFAKLCLANKSDACLVQLISLAPQPGAPWHDMADHWGAKLRDISPTCRVSEVLGPTTIRLDGVHGATIHWDNLDPEPLFDNETSKYRSGAFAMGITWSAMLTRVAYIFLVILWFVEGPDHFDEVTPLIAWVNHIAGAFALCAPILLLSSRGAWKNTVKPRLIGIEGRANAASLEKQLWGFNHGRLQDITPQSYTDTDDSGLSRVTPKTDGDFSFSLVDTQMMTLTHFRCQLPPVAMFICGEEDGGTQRALLCSYDWRQKTFQRQTTFRRQTGGRRSLDQMHCMDGIRFALPLPSKKVPPESAINTIQSASQTDLEANSADPEGADEEILQDRSRMWIAEVIFFIICIIAVNMDGSSGHFLNLEVHPTYGLTYTASFLIVQPLAYLVLTRVSLARAFRYIVMFKWFLPLPPPQYHYETSPSTITMFLFLAGSVDGFLLSAFVILTWSWYSLREMPLRLLVWALVGRNVIFLLGCIGKHLQEHVSFGIVLASSAVCLILPLIPLDLVGRPLEVSWLAPHQKAWLARRAASHKLDSCTQDGTRSHRWTHVVSCCRPLIFFGLSLLASLGEQDAIGESQAFDEVPMLLVLVIVGLSMSMDVSVSFAAMSMCSVIPPIVSILSQSISESHPGFAVRILTRLNEVVLPLLWSSIVRQTSTWPEAIEVLLASFVGLSAGNMILYHFQPMASLMCCIIGLVAKVTLWGLWWMMSM</sequence>
<evidence type="ECO:0000256" key="1">
    <source>
        <dbReference type="SAM" id="MobiDB-lite"/>
    </source>
</evidence>
<feature type="transmembrane region" description="Helical" evidence="2">
    <location>
        <begin position="560"/>
        <end position="585"/>
    </location>
</feature>
<dbReference type="EMBL" id="JAGTJS010000019">
    <property type="protein sequence ID" value="KAH7242868.1"/>
    <property type="molecule type" value="Genomic_DNA"/>
</dbReference>
<dbReference type="OrthoDB" id="2624308at2759"/>
<organism evidence="3 4">
    <name type="scientific">Fusarium solani</name>
    <name type="common">Filamentous fungus</name>
    <dbReference type="NCBI Taxonomy" id="169388"/>
    <lineage>
        <taxon>Eukaryota</taxon>
        <taxon>Fungi</taxon>
        <taxon>Dikarya</taxon>
        <taxon>Ascomycota</taxon>
        <taxon>Pezizomycotina</taxon>
        <taxon>Sordariomycetes</taxon>
        <taxon>Hypocreomycetidae</taxon>
        <taxon>Hypocreales</taxon>
        <taxon>Nectriaceae</taxon>
        <taxon>Fusarium</taxon>
        <taxon>Fusarium solani species complex</taxon>
    </lineage>
</organism>
<gene>
    <name evidence="3" type="ORF">B0J15DRAFT_501538</name>
</gene>
<evidence type="ECO:0000313" key="3">
    <source>
        <dbReference type="EMBL" id="KAH7242868.1"/>
    </source>
</evidence>
<accession>A0A9P9GNJ7</accession>
<keyword evidence="2" id="KW-1133">Transmembrane helix</keyword>
<keyword evidence="2" id="KW-0472">Membrane</keyword>
<feature type="transmembrane region" description="Helical" evidence="2">
    <location>
        <begin position="892"/>
        <end position="915"/>
    </location>
</feature>